<dbReference type="RefSeq" id="WP_015868067.1">
    <property type="nucleotide sequence ID" value="NC_012785.1"/>
</dbReference>
<gene>
    <name evidence="1" type="ordered locus">Kole_0685</name>
</gene>
<protein>
    <submittedName>
        <fullName evidence="1">Transcriptional regulator</fullName>
    </submittedName>
</protein>
<dbReference type="Proteomes" id="UP000002382">
    <property type="component" value="Chromosome"/>
</dbReference>
<dbReference type="InterPro" id="IPR036390">
    <property type="entry name" value="WH_DNA-bd_sf"/>
</dbReference>
<organism evidence="1 2">
    <name type="scientific">Kosmotoga olearia (strain ATCC BAA-1733 / DSM 21960 / TBF 19.5.1)</name>
    <dbReference type="NCBI Taxonomy" id="521045"/>
    <lineage>
        <taxon>Bacteria</taxon>
        <taxon>Thermotogati</taxon>
        <taxon>Thermotogota</taxon>
        <taxon>Thermotogae</taxon>
        <taxon>Kosmotogales</taxon>
        <taxon>Kosmotogaceae</taxon>
        <taxon>Kosmotoga</taxon>
    </lineage>
</organism>
<name>C5CFI3_KOSOT</name>
<dbReference type="Gene3D" id="1.10.10.10">
    <property type="entry name" value="Winged helix-like DNA-binding domain superfamily/Winged helix DNA-binding domain"/>
    <property type="match status" value="1"/>
</dbReference>
<dbReference type="KEGG" id="kol:Kole_0685"/>
<dbReference type="AlphaFoldDB" id="C5CFI3"/>
<dbReference type="InterPro" id="IPR011991">
    <property type="entry name" value="ArsR-like_HTH"/>
</dbReference>
<dbReference type="STRING" id="521045.Kole_0685"/>
<dbReference type="CDD" id="cd00090">
    <property type="entry name" value="HTH_ARSR"/>
    <property type="match status" value="1"/>
</dbReference>
<proteinExistence type="predicted"/>
<dbReference type="eggNOG" id="COG2345">
    <property type="taxonomic scope" value="Bacteria"/>
</dbReference>
<evidence type="ECO:0000313" key="2">
    <source>
        <dbReference type="Proteomes" id="UP000002382"/>
    </source>
</evidence>
<dbReference type="HOGENOM" id="CLU_046979_3_1_0"/>
<dbReference type="EMBL" id="CP001634">
    <property type="protein sequence ID" value="ACR79401.1"/>
    <property type="molecule type" value="Genomic_DNA"/>
</dbReference>
<dbReference type="InterPro" id="IPR036388">
    <property type="entry name" value="WH-like_DNA-bd_sf"/>
</dbReference>
<evidence type="ECO:0000313" key="1">
    <source>
        <dbReference type="EMBL" id="ACR79401.1"/>
    </source>
</evidence>
<keyword evidence="2" id="KW-1185">Reference proteome</keyword>
<reference evidence="1 2" key="1">
    <citation type="submission" date="2009-06" db="EMBL/GenBank/DDBJ databases">
        <title>Complete sequence of Thermotogales bacterium TBF 19.5.1.</title>
        <authorList>
            <consortium name="US DOE Joint Genome Institute"/>
            <person name="Lucas S."/>
            <person name="Copeland A."/>
            <person name="Lapidus A."/>
            <person name="Glavina del Rio T."/>
            <person name="Tice H."/>
            <person name="Bruce D."/>
            <person name="Goodwin L."/>
            <person name="Pitluck S."/>
            <person name="Chertkov O."/>
            <person name="Brettin T."/>
            <person name="Detter J.C."/>
            <person name="Han C."/>
            <person name="Schmutz J."/>
            <person name="Larimer F."/>
            <person name="Land M."/>
            <person name="Hauser L."/>
            <person name="Kyrpides N."/>
            <person name="Ovchinnikova G."/>
            <person name="Noll K."/>
        </authorList>
    </citation>
    <scope>NUCLEOTIDE SEQUENCE [LARGE SCALE GENOMIC DNA]</scope>
    <source>
        <strain evidence="2">ATCC BAA-1733 / DSM 21960 / TBF 19.5.1</strain>
    </source>
</reference>
<accession>C5CFI3</accession>
<sequence>MKIGVIGPKDLVKKVVSVSKEFRNLEAVPLEYKIETEAPAIVEANQHLFDGILFTGPIPYYLCASEINQLVVWDYVPYRSTGLVMSLLDVLRVFPQYLEKEFSISVDTLAESEVVEIIDEAQIPVKAVYTREFSPNTNANQDFCDFHEAMFREKKVDVCITCLKSAYKVLKDKGIPVFTITPSVHTIRGTLQRMILEMKSNKMELLRTVVGVIVPNELSNNSAKKRKDLMKIYNVLLEYANRKNLLVFPRMESSFILIETYGQLMLDTDNFKHDPLRTQVLVSTGIDVCVGYGVGINASMAEEYAMNAVELTMKKGGKGCYIFDGTTVIGPLDENGIGSFELETQDNNLTVLSEKTGLTISNLSRTLKALEMLNEHFSATDLASILRISPKTARRILAKLIKADIVRVVGTRSNIGAGRPTKVYALVSGSIETERKRVDV</sequence>
<dbReference type="OrthoDB" id="4986073at2"/>
<dbReference type="SUPFAM" id="SSF46785">
    <property type="entry name" value="Winged helix' DNA-binding domain"/>
    <property type="match status" value="1"/>
</dbReference>
<reference evidence="1 2" key="2">
    <citation type="journal article" date="2011" name="J. Bacteriol.">
        <title>Genome Sequence of Kosmotoga olearia Strain TBF 19.5.1, a Thermophilic Bacterium with a Wide Growth Temperature Range, Isolated from the Troll B Oil Platform in the North Sea.</title>
        <authorList>
            <person name="Swithers K.S."/>
            <person name="Dipippo J.L."/>
            <person name="Bruce D.C."/>
            <person name="Detter C."/>
            <person name="Tapia R."/>
            <person name="Han S."/>
            <person name="Goodwin L.A."/>
            <person name="Han J."/>
            <person name="Woyke T."/>
            <person name="Pitluck S."/>
            <person name="Pennacchio L."/>
            <person name="Nolan M."/>
            <person name="Mikhailova N."/>
            <person name="Land M.L."/>
            <person name="Nesbo C.L."/>
            <person name="Gogarten J.P."/>
            <person name="Noll K.M."/>
        </authorList>
    </citation>
    <scope>NUCLEOTIDE SEQUENCE [LARGE SCALE GENOMIC DNA]</scope>
    <source>
        <strain evidence="2">ATCC BAA-1733 / DSM 21960 / TBF 19.5.1</strain>
    </source>
</reference>